<evidence type="ECO:0000256" key="1">
    <source>
        <dbReference type="ARBA" id="ARBA00005125"/>
    </source>
</evidence>
<evidence type="ECO:0000256" key="2">
    <source>
        <dbReference type="ARBA" id="ARBA00007637"/>
    </source>
</evidence>
<dbReference type="Proteomes" id="UP000326067">
    <property type="component" value="Unassembled WGS sequence"/>
</dbReference>
<evidence type="ECO:0000259" key="3">
    <source>
        <dbReference type="Pfam" id="PF01370"/>
    </source>
</evidence>
<dbReference type="InterPro" id="IPR036291">
    <property type="entry name" value="NAD(P)-bd_dom_sf"/>
</dbReference>
<dbReference type="RefSeq" id="WP_150637718.1">
    <property type="nucleotide sequence ID" value="NZ_CABVIC010000004.1"/>
</dbReference>
<dbReference type="AlphaFoldDB" id="A0A5E7ML70"/>
<protein>
    <submittedName>
        <fullName evidence="4">N-acetyl-alpha-D-glucosaminyl-diphospho-ditrans, octacis-undecaprenol 4-epimerase</fullName>
        <ecNumber evidence="4">5.1.3.26</ecNumber>
    </submittedName>
</protein>
<organism evidence="4 5">
    <name type="scientific">Pseudomonas fluorescens</name>
    <dbReference type="NCBI Taxonomy" id="294"/>
    <lineage>
        <taxon>Bacteria</taxon>
        <taxon>Pseudomonadati</taxon>
        <taxon>Pseudomonadota</taxon>
        <taxon>Gammaproteobacteria</taxon>
        <taxon>Pseudomonadales</taxon>
        <taxon>Pseudomonadaceae</taxon>
        <taxon>Pseudomonas</taxon>
    </lineage>
</organism>
<dbReference type="SUPFAM" id="SSF51735">
    <property type="entry name" value="NAD(P)-binding Rossmann-fold domains"/>
    <property type="match status" value="1"/>
</dbReference>
<evidence type="ECO:0000313" key="4">
    <source>
        <dbReference type="EMBL" id="VVP25516.1"/>
    </source>
</evidence>
<sequence>MNSPNVLVTGASGFVGEGVVMRLLLDRKFTPIAAVRRASRLSGLCRVLNCPLGGHSQLPALDGIQVVIHCAARVHVMNEVAQDALAEFRKVNVEGTVALALKAAAAGVKRFIFISSIKVNGERTVSGAPFKYDDAPAPHDPYAHSKHEAEQRLREISLDTGMELVIIRPPLVYGPGVKANFLSMMSWLDKGFPLPLGGVDNSRSLVSLGNLVDLIVHCVDHPAAPGNTFLVSDGVTISTTQLLKVIKKSLNRPTLLIPVPIWMLKGSLILLGKNLIAQRLFDSLEVDIASTRSVLGWSPPVSVDRAILQTVRHYLDAQIK</sequence>
<dbReference type="EC" id="5.1.3.26" evidence="4"/>
<comment type="pathway">
    <text evidence="1">Bacterial outer membrane biogenesis; LPS O-antigen biosynthesis.</text>
</comment>
<feature type="domain" description="NAD-dependent epimerase/dehydratase" evidence="3">
    <location>
        <begin position="6"/>
        <end position="226"/>
    </location>
</feature>
<dbReference type="Gene3D" id="3.40.50.720">
    <property type="entry name" value="NAD(P)-binding Rossmann-like Domain"/>
    <property type="match status" value="1"/>
</dbReference>
<dbReference type="InterPro" id="IPR001509">
    <property type="entry name" value="Epimerase_deHydtase"/>
</dbReference>
<dbReference type="Pfam" id="PF01370">
    <property type="entry name" value="Epimerase"/>
    <property type="match status" value="1"/>
</dbReference>
<dbReference type="PANTHER" id="PTHR43000">
    <property type="entry name" value="DTDP-D-GLUCOSE 4,6-DEHYDRATASE-RELATED"/>
    <property type="match status" value="1"/>
</dbReference>
<reference evidence="4 5" key="1">
    <citation type="submission" date="2019-09" db="EMBL/GenBank/DDBJ databases">
        <authorList>
            <person name="Chandra G."/>
            <person name="Truman W A."/>
        </authorList>
    </citation>
    <scope>NUCLEOTIDE SEQUENCE [LARGE SCALE GENOMIC DNA]</scope>
    <source>
        <strain evidence="4">PS847</strain>
    </source>
</reference>
<accession>A0A5E7ML70</accession>
<keyword evidence="4" id="KW-0413">Isomerase</keyword>
<dbReference type="CDD" id="cd05232">
    <property type="entry name" value="UDP_G4E_4_SDR_e"/>
    <property type="match status" value="1"/>
</dbReference>
<comment type="similarity">
    <text evidence="2">Belongs to the NAD(P)-dependent epimerase/dehydratase family.</text>
</comment>
<dbReference type="GO" id="GO:0016853">
    <property type="term" value="F:isomerase activity"/>
    <property type="evidence" value="ECO:0007669"/>
    <property type="project" value="UniProtKB-KW"/>
</dbReference>
<evidence type="ECO:0000313" key="5">
    <source>
        <dbReference type="Proteomes" id="UP000326067"/>
    </source>
</evidence>
<gene>
    <name evidence="4" type="primary">gnu</name>
    <name evidence="4" type="ORF">PS847_04067</name>
</gene>
<dbReference type="EMBL" id="CABVIC010000004">
    <property type="protein sequence ID" value="VVP25516.1"/>
    <property type="molecule type" value="Genomic_DNA"/>
</dbReference>
<name>A0A5E7ML70_PSEFL</name>
<proteinExistence type="inferred from homology"/>